<reference evidence="1" key="1">
    <citation type="submission" date="2021-04" db="EMBL/GenBank/DDBJ databases">
        <authorList>
            <person name="Rodrigo-Torres L."/>
            <person name="Arahal R. D."/>
            <person name="Lucena T."/>
        </authorList>
    </citation>
    <scope>NUCLEOTIDE SEQUENCE</scope>
    <source>
        <strain evidence="1">AS29M-1</strain>
    </source>
</reference>
<proteinExistence type="predicted"/>
<keyword evidence="2" id="KW-1185">Reference proteome</keyword>
<dbReference type="EMBL" id="OU015584">
    <property type="protein sequence ID" value="CAG5082053.1"/>
    <property type="molecule type" value="Genomic_DNA"/>
</dbReference>
<organism evidence="1 2">
    <name type="scientific">Parvicella tangerina</name>
    <dbReference type="NCBI Taxonomy" id="2829795"/>
    <lineage>
        <taxon>Bacteria</taxon>
        <taxon>Pseudomonadati</taxon>
        <taxon>Bacteroidota</taxon>
        <taxon>Flavobacteriia</taxon>
        <taxon>Flavobacteriales</taxon>
        <taxon>Parvicellaceae</taxon>
        <taxon>Parvicella</taxon>
    </lineage>
</organism>
<sequence length="266" mass="28495">MAKQKGFIKLKGSLGGLTFYEKNGQNIVRTTGGVDKERIAKDPAFKRTRENMAEFGGSAKVGKALRTGFANIIKSMGGSGIVGRITGLMKKINSFGSGQRGKRSFEILTYSSILEGFEFNKLSPLGAIFYAPYNAPVLDANRSIATWTVPDFNMDSFMNAPEGATHFQLVLATTVLSDYAYDNSSKSFEPVNPNENETNGIAFSTPIALGGTVGSDTTLTVDLGFTSVLPPTVAVISAVGIVFFQEINGQLYELATNNAMRIEAIG</sequence>
<dbReference type="AlphaFoldDB" id="A0A916JN22"/>
<gene>
    <name evidence="1" type="ORF">CRYO30217_01795</name>
</gene>
<accession>A0A916JN22</accession>
<evidence type="ECO:0000313" key="2">
    <source>
        <dbReference type="Proteomes" id="UP000683507"/>
    </source>
</evidence>
<dbReference type="RefSeq" id="WP_258541983.1">
    <property type="nucleotide sequence ID" value="NZ_OU015584.1"/>
</dbReference>
<protein>
    <submittedName>
        <fullName evidence="1">Uncharacterized protein</fullName>
    </submittedName>
</protein>
<name>A0A916JN22_9FLAO</name>
<dbReference type="KEGG" id="ptan:CRYO30217_01795"/>
<dbReference type="Proteomes" id="UP000683507">
    <property type="component" value="Chromosome"/>
</dbReference>
<evidence type="ECO:0000313" key="1">
    <source>
        <dbReference type="EMBL" id="CAG5082053.1"/>
    </source>
</evidence>